<proteinExistence type="predicted"/>
<name>A0A147HTM2_9SPHN</name>
<reference evidence="2 3" key="1">
    <citation type="journal article" date="2016" name="Front. Microbiol.">
        <title>Genomic Resource of Rice Seed Associated Bacteria.</title>
        <authorList>
            <person name="Midha S."/>
            <person name="Bansal K."/>
            <person name="Sharma S."/>
            <person name="Kumar N."/>
            <person name="Patil P.P."/>
            <person name="Chaudhry V."/>
            <person name="Patil P.B."/>
        </authorList>
    </citation>
    <scope>NUCLEOTIDE SEQUENCE [LARGE SCALE GENOMIC DNA]</scope>
    <source>
        <strain evidence="2 3">NS319</strain>
    </source>
</reference>
<dbReference type="InterPro" id="IPR024983">
    <property type="entry name" value="CHAT_dom"/>
</dbReference>
<feature type="domain" description="CHAT" evidence="1">
    <location>
        <begin position="445"/>
        <end position="556"/>
    </location>
</feature>
<gene>
    <name evidence="2" type="ORF">NS319_15045</name>
</gene>
<dbReference type="AlphaFoldDB" id="A0A147HTM2"/>
<accession>A0A147HTM2</accession>
<evidence type="ECO:0000313" key="2">
    <source>
        <dbReference type="EMBL" id="KTT68180.1"/>
    </source>
</evidence>
<evidence type="ECO:0000259" key="1">
    <source>
        <dbReference type="Pfam" id="PF12770"/>
    </source>
</evidence>
<dbReference type="Proteomes" id="UP000072867">
    <property type="component" value="Unassembled WGS sequence"/>
</dbReference>
<dbReference type="EMBL" id="LDTD01000120">
    <property type="protein sequence ID" value="KTT68180.1"/>
    <property type="molecule type" value="Genomic_DNA"/>
</dbReference>
<evidence type="ECO:0000313" key="3">
    <source>
        <dbReference type="Proteomes" id="UP000072867"/>
    </source>
</evidence>
<protein>
    <recommendedName>
        <fullName evidence="1">CHAT domain-containing protein</fullName>
    </recommendedName>
</protein>
<dbReference type="Pfam" id="PF12770">
    <property type="entry name" value="CHAT"/>
    <property type="match status" value="1"/>
</dbReference>
<sequence>MELSWVFETMARLPAALPEPTLPIDVMRGMRAAGQMGWRHLPVRIDRLLRAGPQKNAPFWIVFTADLEVAKVVAAWQSHSRYRPLHVSVHDVEGAIRPNDITIRTLKRHCLQVVNQHPEALGHLKAMLQNWTEVRPKRLPFPFRGHFTLTPNQTCLETNGRTSRDFIPEWVGASDGEFEDAIEQTFRAVLDVRDEAIVPAGIRMLAPRPALWLVAPSWLPDLRTRLLKHAKDKDDEKAISCLVQIIEKQRSFVVPASPDQLELMNSSETAVALHGTRRRELSLFASAIGWATAGTLAASWRLRPSVNRVIGQVRQFTDHIRKVEEPELSKLEKLFDKMQAELLAAIDPRAVEQLKEADWGVKIVSDVPVEWLPIGDLPLCLHHDVSRHTATPADGLLARLETHEVLRLAVKDFSEILVVSAFRKGEQSDNIGSMLDRLGQLENTRVRLVRVSSAEDLVTAVNDYCGPVMIFDGHGGHPYGGDAYLLIDDKHVTVASLADRIRMPPIVVLSACDTHAAARSTSTVANALLHLGARTVLGTSVSVRFDQAAIMIAHLIIAIDKELPNAGLERGRVVQWSEFVGALLRRQFFHDVLAELRVAGRIDEDRRLELLSSVAAPVRRSGQAALDHLRTELVARGALSNDELSELLRSMLLRSDVIRYIQLGNPETITVGSLEDILPDRGAERATEVERLRPKWKIDGARPENTVDAMELLGLRPYGPVGRQLLSFRD</sequence>
<dbReference type="PATRIC" id="fig|33051.3.peg.466"/>
<organism evidence="2 3">
    <name type="scientific">Sphingomonas sanguinis</name>
    <dbReference type="NCBI Taxonomy" id="33051"/>
    <lineage>
        <taxon>Bacteria</taxon>
        <taxon>Pseudomonadati</taxon>
        <taxon>Pseudomonadota</taxon>
        <taxon>Alphaproteobacteria</taxon>
        <taxon>Sphingomonadales</taxon>
        <taxon>Sphingomonadaceae</taxon>
        <taxon>Sphingomonas</taxon>
    </lineage>
</organism>
<comment type="caution">
    <text evidence="2">The sequence shown here is derived from an EMBL/GenBank/DDBJ whole genome shotgun (WGS) entry which is preliminary data.</text>
</comment>